<feature type="compositionally biased region" description="Basic and acidic residues" evidence="2">
    <location>
        <begin position="1"/>
        <end position="16"/>
    </location>
</feature>
<accession>L0H2H6</accession>
<gene>
    <name evidence="4" type="ORF">Thimo_3774</name>
</gene>
<dbReference type="Pfam" id="PF00078">
    <property type="entry name" value="RVT_1"/>
    <property type="match status" value="1"/>
</dbReference>
<evidence type="ECO:0000259" key="3">
    <source>
        <dbReference type="PROSITE" id="PS50878"/>
    </source>
</evidence>
<dbReference type="HOGENOM" id="CLU_013584_2_1_6"/>
<dbReference type="AlphaFoldDB" id="L0H2H6"/>
<geneLocation type="plasmid" evidence="4 5">
    <name>pTHIMO01</name>
</geneLocation>
<dbReference type="InterPro" id="IPR051083">
    <property type="entry name" value="GrpII_Intron_Splice-Mob/Def"/>
</dbReference>
<dbReference type="SUPFAM" id="SSF56672">
    <property type="entry name" value="DNA/RNA polymerases"/>
    <property type="match status" value="1"/>
</dbReference>
<evidence type="ECO:0000256" key="2">
    <source>
        <dbReference type="SAM" id="MobiDB-lite"/>
    </source>
</evidence>
<dbReference type="KEGG" id="tmb:Thimo_3774"/>
<dbReference type="PATRIC" id="fig|765912.4.peg.3694"/>
<dbReference type="PROSITE" id="PS50878">
    <property type="entry name" value="RT_POL"/>
    <property type="match status" value="1"/>
</dbReference>
<feature type="region of interest" description="Disordered" evidence="2">
    <location>
        <begin position="191"/>
        <end position="211"/>
    </location>
</feature>
<dbReference type="PANTHER" id="PTHR34047:SF8">
    <property type="entry name" value="PROTEIN YKFC"/>
    <property type="match status" value="1"/>
</dbReference>
<feature type="region of interest" description="Disordered" evidence="2">
    <location>
        <begin position="1"/>
        <end position="21"/>
    </location>
</feature>
<reference evidence="4 5" key="1">
    <citation type="submission" date="2011-09" db="EMBL/GenBank/DDBJ databases">
        <title>Complete sequence of plasmid of Thioflavicoccus mobilis 8321.</title>
        <authorList>
            <consortium name="US DOE Joint Genome Institute"/>
            <person name="Lucas S."/>
            <person name="Han J."/>
            <person name="Lapidus A."/>
            <person name="Cheng J.-F."/>
            <person name="Goodwin L."/>
            <person name="Pitluck S."/>
            <person name="Peters L."/>
            <person name="Ovchinnikova G."/>
            <person name="Lu M."/>
            <person name="Detter J.C."/>
            <person name="Han C."/>
            <person name="Tapia R."/>
            <person name="Land M."/>
            <person name="Hauser L."/>
            <person name="Kyrpides N."/>
            <person name="Ivanova N."/>
            <person name="Pagani I."/>
            <person name="Vogl K."/>
            <person name="Liu Z."/>
            <person name="Imhoff J."/>
            <person name="Thiel V."/>
            <person name="Frigaard N.-U."/>
            <person name="Bryant D."/>
            <person name="Woyke T."/>
        </authorList>
    </citation>
    <scope>NUCLEOTIDE SEQUENCE [LARGE SCALE GENOMIC DNA]</scope>
    <source>
        <strain evidence="4 5">8321</strain>
        <plasmid evidence="5">Plasmid pTHIMO01</plasmid>
    </source>
</reference>
<proteinExistence type="inferred from homology"/>
<keyword evidence="4" id="KW-0614">Plasmid</keyword>
<dbReference type="InterPro" id="IPR043502">
    <property type="entry name" value="DNA/RNA_pol_sf"/>
</dbReference>
<dbReference type="OrthoDB" id="9793236at2"/>
<dbReference type="EMBL" id="CP003052">
    <property type="protein sequence ID" value="AGA92426.1"/>
    <property type="molecule type" value="Genomic_DNA"/>
</dbReference>
<feature type="domain" description="Reverse transcriptase" evidence="3">
    <location>
        <begin position="60"/>
        <end position="301"/>
    </location>
</feature>
<dbReference type="CDD" id="cd01651">
    <property type="entry name" value="RT_G2_intron"/>
    <property type="match status" value="1"/>
</dbReference>
<comment type="similarity">
    <text evidence="1">Belongs to the bacterial reverse transcriptase family.</text>
</comment>
<dbReference type="InterPro" id="IPR013597">
    <property type="entry name" value="Mat_intron_G2"/>
</dbReference>
<sequence>MIDDSSHCPHRARAEKNASPLPVTDGKFDFVHEDAYLPPGADRQDRKIFEKQQEQHFRAIHRKVLQDRWIFSPFLEKSIPKIAGGERIISLATIRDTLVQRRLYEYLYPIVDPLLSDACCAYRRGSGAHNAIKQIRNALDAGYVHVLDADIKSFFDRVDHETLLAIARDLPIDERALRLLQIYLTTPRVTSEDRRKADSAKPRTKYSREPRTLGIPQGGVISGMLANLLLASFDKEMQQGEDILVRYADDFLVCCQTEQAANDADVRAAHALDALGGLELHPDKTAVRDATDGVDFVGFRIGRGFTRVRSANLAKFKKGIREVIDTHKPKTDSNWDLRRLSRRLSYKIQGPIDEIRKHNLAKHPHHRSWIGFYRIVDDEKQIKNLDRWIREQISRYVWQQHHKKVTAKHMREAGLPSLYGTLWKARKPPESA</sequence>
<evidence type="ECO:0000313" key="4">
    <source>
        <dbReference type="EMBL" id="AGA92426.1"/>
    </source>
</evidence>
<dbReference type="Pfam" id="PF08388">
    <property type="entry name" value="GIIM"/>
    <property type="match status" value="1"/>
</dbReference>
<dbReference type="RefSeq" id="WP_015282542.1">
    <property type="nucleotide sequence ID" value="NC_019941.1"/>
</dbReference>
<keyword evidence="4" id="KW-0808">Transferase</keyword>
<evidence type="ECO:0000256" key="1">
    <source>
        <dbReference type="ARBA" id="ARBA00034120"/>
    </source>
</evidence>
<dbReference type="InterPro" id="IPR000477">
    <property type="entry name" value="RT_dom"/>
</dbReference>
<organism evidence="4 5">
    <name type="scientific">Thioflavicoccus mobilis 8321</name>
    <dbReference type="NCBI Taxonomy" id="765912"/>
    <lineage>
        <taxon>Bacteria</taxon>
        <taxon>Pseudomonadati</taxon>
        <taxon>Pseudomonadota</taxon>
        <taxon>Gammaproteobacteria</taxon>
        <taxon>Chromatiales</taxon>
        <taxon>Chromatiaceae</taxon>
        <taxon>Thioflavicoccus</taxon>
    </lineage>
</organism>
<dbReference type="Proteomes" id="UP000010816">
    <property type="component" value="Plasmid pTHIMO01"/>
</dbReference>
<keyword evidence="4" id="KW-0548">Nucleotidyltransferase</keyword>
<keyword evidence="5" id="KW-1185">Reference proteome</keyword>
<evidence type="ECO:0000313" key="5">
    <source>
        <dbReference type="Proteomes" id="UP000010816"/>
    </source>
</evidence>
<protein>
    <submittedName>
        <fullName evidence="4">Retron-type reverse transcriptase</fullName>
    </submittedName>
</protein>
<keyword evidence="4" id="KW-0695">RNA-directed DNA polymerase</keyword>
<dbReference type="GO" id="GO:0003964">
    <property type="term" value="F:RNA-directed DNA polymerase activity"/>
    <property type="evidence" value="ECO:0007669"/>
    <property type="project" value="UniProtKB-KW"/>
</dbReference>
<name>L0H2H6_9GAMM</name>
<dbReference type="PANTHER" id="PTHR34047">
    <property type="entry name" value="NUCLEAR INTRON MATURASE 1, MITOCHONDRIAL-RELATED"/>
    <property type="match status" value="1"/>
</dbReference>